<organism evidence="3 4">
    <name type="scientific">Candidatus Mycosynbacter amalyticus</name>
    <dbReference type="NCBI Taxonomy" id="2665156"/>
    <lineage>
        <taxon>Bacteria</taxon>
        <taxon>Candidatus Saccharimonadota</taxon>
        <taxon>Candidatus Saccharimonadota incertae sedis</taxon>
        <taxon>Candidatus Mycosynbacter</taxon>
    </lineage>
</organism>
<dbReference type="PANTHER" id="PTHR32182:SF0">
    <property type="entry name" value="DNA REPLICATION AND REPAIR PROTEIN RECF"/>
    <property type="match status" value="1"/>
</dbReference>
<dbReference type="AlphaFoldDB" id="A0A857MK04"/>
<dbReference type="SUPFAM" id="SSF52540">
    <property type="entry name" value="P-loop containing nucleoside triphosphate hydrolases"/>
    <property type="match status" value="1"/>
</dbReference>
<sequence>MSIIKKITKLKNLGIYTSFNWDTSLQELKQYNVIYGWNGTGKSTFSKLLGALNVGNHPDFPSLEYQVHDSDGSVHTHGTAFGTPIRVFNTDFIADNIDFDTLSSKSITVVLGKENKAALKAIEEDEAELARTKEAIRTKTIEKEAKEKERGLEFTTVAKVIGAVSRGGVVRTYNKTHAEQAFARLSDKELLDDTELEKLVLSVAQPSLPEQKQMSLGETSTDLSEIIDEAHTLLAKTVSASVIERLKENADISEWVEAGIKVHADHESNTCEFCGNPLDTARLAELTAHFNEADAKLKLEVDDLANRLVTVYNIIKDLSPVDKMNLYQEFHSDYAEKVESLTSERDALLESIKKFGELVRSKKLHTTEELSIAETPDLTKITSSLDEVNKIIANHNKKTSDFLNQQKNDSAKIENHHLSGIYDKVNGLKDQIEVLDTEIAVLKDGDEKVTGQTELLSRIATNKSKVSSEHKACELLNVSLKKFLGHDEITFAPNTESGDDAGYLLLRRGNPAKSLSEGERTAIAFVFFVTQLRDDSFDPKTGIIVVDDPVSSLDSNSQYQAFSFLKKATEDASQLFILTHNFDFLKLVTNWIKHSRKTFGLFMVKNSFSEADSTRTAYLDKLDKALEEFESEYHYLFNVAYKYKDDGTIANAYKMPNIARKLLDSFLMFRVPKNTNTFNRLQEISYDEEKKASIYKFANDQSHITGSGFDPSLVPEAKNCITDLLDMMKAVDPDHFRYLEETIS</sequence>
<dbReference type="RefSeq" id="WP_260762477.1">
    <property type="nucleotide sequence ID" value="NZ_CP045921.1"/>
</dbReference>
<accession>A0A857MK04</accession>
<evidence type="ECO:0000256" key="1">
    <source>
        <dbReference type="SAM" id="Coils"/>
    </source>
</evidence>
<dbReference type="GO" id="GO:0000731">
    <property type="term" value="P:DNA synthesis involved in DNA repair"/>
    <property type="evidence" value="ECO:0007669"/>
    <property type="project" value="TreeGrafter"/>
</dbReference>
<dbReference type="PANTHER" id="PTHR32182">
    <property type="entry name" value="DNA REPLICATION AND REPAIR PROTEIN RECF"/>
    <property type="match status" value="1"/>
</dbReference>
<keyword evidence="1" id="KW-0175">Coiled coil</keyword>
<name>A0A857MK04_9BACT</name>
<reference evidence="3" key="1">
    <citation type="journal article" date="2021" name="Nat. Microbiol.">
        <title>Cocultivation of an ultrasmall environmental parasitic bacterium with lytic ability against bacteria associated with wastewater foams.</title>
        <authorList>
            <person name="Batinovic S."/>
            <person name="Rose J.J.A."/>
            <person name="Ratcliffe J."/>
            <person name="Seviour R.J."/>
            <person name="Petrovski S."/>
        </authorList>
    </citation>
    <scope>NUCLEOTIDE SEQUENCE</scope>
    <source>
        <strain evidence="3">JR1</strain>
    </source>
</reference>
<dbReference type="InterPro" id="IPR027417">
    <property type="entry name" value="P-loop_NTPase"/>
</dbReference>
<dbReference type="GO" id="GO:0006302">
    <property type="term" value="P:double-strand break repair"/>
    <property type="evidence" value="ECO:0007669"/>
    <property type="project" value="TreeGrafter"/>
</dbReference>
<evidence type="ECO:0000313" key="3">
    <source>
        <dbReference type="EMBL" id="QHN42886.1"/>
    </source>
</evidence>
<dbReference type="CDD" id="cd00267">
    <property type="entry name" value="ABC_ATPase"/>
    <property type="match status" value="1"/>
</dbReference>
<dbReference type="Proteomes" id="UP001059824">
    <property type="component" value="Chromosome"/>
</dbReference>
<protein>
    <submittedName>
        <fullName evidence="3">AAA family ATPase</fullName>
    </submittedName>
</protein>
<proteinExistence type="predicted"/>
<dbReference type="InterPro" id="IPR026866">
    <property type="entry name" value="CR006_AAA"/>
</dbReference>
<feature type="domain" description="Protein CR006 P-loop" evidence="2">
    <location>
        <begin position="14"/>
        <end position="725"/>
    </location>
</feature>
<dbReference type="EMBL" id="CP045921">
    <property type="protein sequence ID" value="QHN42886.1"/>
    <property type="molecule type" value="Genomic_DNA"/>
</dbReference>
<keyword evidence="4" id="KW-1185">Reference proteome</keyword>
<dbReference type="KEGG" id="mama:GII36_03410"/>
<gene>
    <name evidence="3" type="ORF">GII36_03410</name>
</gene>
<dbReference type="Gene3D" id="3.40.50.300">
    <property type="entry name" value="P-loop containing nucleotide triphosphate hydrolases"/>
    <property type="match status" value="1"/>
</dbReference>
<evidence type="ECO:0000259" key="2">
    <source>
        <dbReference type="Pfam" id="PF13166"/>
    </source>
</evidence>
<evidence type="ECO:0000313" key="4">
    <source>
        <dbReference type="Proteomes" id="UP001059824"/>
    </source>
</evidence>
<feature type="coiled-coil region" evidence="1">
    <location>
        <begin position="115"/>
        <end position="149"/>
    </location>
</feature>
<dbReference type="Pfam" id="PF13166">
    <property type="entry name" value="AAA_13"/>
    <property type="match status" value="1"/>
</dbReference>